<name>A0ABQ5MYX9_9MICC</name>
<accession>A0ABQ5MYX9</accession>
<gene>
    <name evidence="2" type="ORF">AHIS1636_36440</name>
</gene>
<evidence type="ECO:0000259" key="1">
    <source>
        <dbReference type="Pfam" id="PF05239"/>
    </source>
</evidence>
<dbReference type="Proteomes" id="UP001209654">
    <property type="component" value="Unassembled WGS sequence"/>
</dbReference>
<reference evidence="2 3" key="1">
    <citation type="journal article" date="2023" name="Int. J. Syst. Evol. Microbiol.">
        <title>Arthrobacter mangrovi sp. nov., an actinobacterium isolated from the rhizosphere of a mangrove.</title>
        <authorList>
            <person name="Hamada M."/>
            <person name="Saitou S."/>
            <person name="Enomoto N."/>
            <person name="Nanri K."/>
            <person name="Hidaka K."/>
            <person name="Miura T."/>
            <person name="Tamura T."/>
        </authorList>
    </citation>
    <scope>NUCLEOTIDE SEQUENCE [LARGE SCALE GENOMIC DNA]</scope>
    <source>
        <strain evidence="2 3">NBRC 112813</strain>
    </source>
</reference>
<dbReference type="InterPro" id="IPR014747">
    <property type="entry name" value="Bac_photo_RC_H_C"/>
</dbReference>
<dbReference type="Pfam" id="PF05239">
    <property type="entry name" value="PRC"/>
    <property type="match status" value="1"/>
</dbReference>
<feature type="domain" description="PRC-barrel" evidence="1">
    <location>
        <begin position="4"/>
        <end position="71"/>
    </location>
</feature>
<dbReference type="RefSeq" id="WP_264797296.1">
    <property type="nucleotide sequence ID" value="NZ_BRVS01000028.1"/>
</dbReference>
<protein>
    <recommendedName>
        <fullName evidence="1">PRC-barrel domain-containing protein</fullName>
    </recommendedName>
</protein>
<sequence>MNEDIHELQDATAWDSEGHKLGQVGQVHRDRGSGRIAWITVALGLLETKPRFVPMAGARVEGTDVHVAYDGETIKDSPDLDLEAEQGLSPEQEAELAAYYRL</sequence>
<proteinExistence type="predicted"/>
<dbReference type="SUPFAM" id="SSF50346">
    <property type="entry name" value="PRC-barrel domain"/>
    <property type="match status" value="1"/>
</dbReference>
<evidence type="ECO:0000313" key="2">
    <source>
        <dbReference type="EMBL" id="GLB69201.1"/>
    </source>
</evidence>
<keyword evidence="3" id="KW-1185">Reference proteome</keyword>
<dbReference type="Gene3D" id="3.90.50.10">
    <property type="entry name" value="Photosynthetic Reaction Center, subunit H, domain 2"/>
    <property type="match status" value="1"/>
</dbReference>
<evidence type="ECO:0000313" key="3">
    <source>
        <dbReference type="Proteomes" id="UP001209654"/>
    </source>
</evidence>
<dbReference type="EMBL" id="BRVS01000028">
    <property type="protein sequence ID" value="GLB69201.1"/>
    <property type="molecule type" value="Genomic_DNA"/>
</dbReference>
<organism evidence="2 3">
    <name type="scientific">Arthrobacter mangrovi</name>
    <dbReference type="NCBI Taxonomy" id="2966350"/>
    <lineage>
        <taxon>Bacteria</taxon>
        <taxon>Bacillati</taxon>
        <taxon>Actinomycetota</taxon>
        <taxon>Actinomycetes</taxon>
        <taxon>Micrococcales</taxon>
        <taxon>Micrococcaceae</taxon>
        <taxon>Arthrobacter</taxon>
    </lineage>
</organism>
<dbReference type="InterPro" id="IPR011033">
    <property type="entry name" value="PRC_barrel-like_sf"/>
</dbReference>
<dbReference type="InterPro" id="IPR027275">
    <property type="entry name" value="PRC-brl_dom"/>
</dbReference>
<comment type="caution">
    <text evidence="2">The sequence shown here is derived from an EMBL/GenBank/DDBJ whole genome shotgun (WGS) entry which is preliminary data.</text>
</comment>